<evidence type="ECO:0000313" key="2">
    <source>
        <dbReference type="Proteomes" id="UP001218218"/>
    </source>
</evidence>
<dbReference type="Proteomes" id="UP001218218">
    <property type="component" value="Unassembled WGS sequence"/>
</dbReference>
<proteinExistence type="predicted"/>
<evidence type="ECO:0000313" key="1">
    <source>
        <dbReference type="EMBL" id="KAJ7304788.1"/>
    </source>
</evidence>
<protein>
    <submittedName>
        <fullName evidence="1">Uncharacterized protein</fullName>
    </submittedName>
</protein>
<comment type="caution">
    <text evidence="1">The sequence shown here is derived from an EMBL/GenBank/DDBJ whole genome shotgun (WGS) entry which is preliminary data.</text>
</comment>
<dbReference type="AlphaFoldDB" id="A0AAD6Z318"/>
<name>A0AAD6Z318_9AGAR</name>
<dbReference type="EMBL" id="JARIHO010000099">
    <property type="protein sequence ID" value="KAJ7304788.1"/>
    <property type="molecule type" value="Genomic_DNA"/>
</dbReference>
<gene>
    <name evidence="1" type="ORF">DFH08DRAFT_825350</name>
</gene>
<sequence length="418" mass="46961">MSWCQFIDHTAAFWTSHEFTPTQGRAAFRFMSAKLSGTALHIRLVLRDPTAYEPCTRDDEVGLHAVIELLRSKSEQCATLGIYFNLVLRDPTAYEPCTRDDEVGLHAVIELLRSKSEQCATLGTVFAVVADKLASSSFTHLTQLALINIEPVWTTDRPEKLQPTPEFLKLGEPAMRHLRLVGFSLPLRNNGSFRHIAVLVLGDLDRSTAPTMDELYLVLLEATVLEALSVGKLDRTDPLSDREPLQLNRLNKIHFYAGGNKAFEQLLRLIRAPSLNRLDVRVMDEKDCCSLLRCAELVRPVKTLRLYGVWRADVDFVALSTIMPAVTALDVTTADRALARCAEMAAFAWTTVESLRLRNPKFDSLKSILTFVTVANLHIHYPYPARLLSCNGNQWVSTKVDHMVIVVEGEEAWYTTAH</sequence>
<reference evidence="1" key="1">
    <citation type="submission" date="2023-03" db="EMBL/GenBank/DDBJ databases">
        <title>Massive genome expansion in bonnet fungi (Mycena s.s.) driven by repeated elements and novel gene families across ecological guilds.</title>
        <authorList>
            <consortium name="Lawrence Berkeley National Laboratory"/>
            <person name="Harder C.B."/>
            <person name="Miyauchi S."/>
            <person name="Viragh M."/>
            <person name="Kuo A."/>
            <person name="Thoen E."/>
            <person name="Andreopoulos B."/>
            <person name="Lu D."/>
            <person name="Skrede I."/>
            <person name="Drula E."/>
            <person name="Henrissat B."/>
            <person name="Morin E."/>
            <person name="Kohler A."/>
            <person name="Barry K."/>
            <person name="LaButti K."/>
            <person name="Morin E."/>
            <person name="Salamov A."/>
            <person name="Lipzen A."/>
            <person name="Mereny Z."/>
            <person name="Hegedus B."/>
            <person name="Baldrian P."/>
            <person name="Stursova M."/>
            <person name="Weitz H."/>
            <person name="Taylor A."/>
            <person name="Grigoriev I.V."/>
            <person name="Nagy L.G."/>
            <person name="Martin F."/>
            <person name="Kauserud H."/>
        </authorList>
    </citation>
    <scope>NUCLEOTIDE SEQUENCE</scope>
    <source>
        <strain evidence="1">CBHHK002</strain>
    </source>
</reference>
<keyword evidence="2" id="KW-1185">Reference proteome</keyword>
<accession>A0AAD6Z318</accession>
<organism evidence="1 2">
    <name type="scientific">Mycena albidolilacea</name>
    <dbReference type="NCBI Taxonomy" id="1033008"/>
    <lineage>
        <taxon>Eukaryota</taxon>
        <taxon>Fungi</taxon>
        <taxon>Dikarya</taxon>
        <taxon>Basidiomycota</taxon>
        <taxon>Agaricomycotina</taxon>
        <taxon>Agaricomycetes</taxon>
        <taxon>Agaricomycetidae</taxon>
        <taxon>Agaricales</taxon>
        <taxon>Marasmiineae</taxon>
        <taxon>Mycenaceae</taxon>
        <taxon>Mycena</taxon>
    </lineage>
</organism>